<keyword evidence="3" id="KW-1185">Reference proteome</keyword>
<reference evidence="2 3" key="1">
    <citation type="submission" date="2020-07" db="EMBL/GenBank/DDBJ databases">
        <title>Draft genome and description of Microvirga mediterraneensis Marseille-Q2068 sp. nov.</title>
        <authorList>
            <person name="Boxberger M."/>
        </authorList>
    </citation>
    <scope>NUCLEOTIDE SEQUENCE [LARGE SCALE GENOMIC DNA]</scope>
    <source>
        <strain evidence="2 3">Marseille-Q2068</strain>
    </source>
</reference>
<keyword evidence="1" id="KW-0732">Signal</keyword>
<proteinExistence type="predicted"/>
<dbReference type="AlphaFoldDB" id="A0A838BPI5"/>
<evidence type="ECO:0000256" key="1">
    <source>
        <dbReference type="SAM" id="SignalP"/>
    </source>
</evidence>
<feature type="signal peptide" evidence="1">
    <location>
        <begin position="1"/>
        <end position="23"/>
    </location>
</feature>
<dbReference type="Proteomes" id="UP000572984">
    <property type="component" value="Unassembled WGS sequence"/>
</dbReference>
<dbReference type="EMBL" id="JACDXJ010000001">
    <property type="protein sequence ID" value="MBA1156366.1"/>
    <property type="molecule type" value="Genomic_DNA"/>
</dbReference>
<feature type="chain" id="PRO_5032428424" evidence="1">
    <location>
        <begin position="24"/>
        <end position="93"/>
    </location>
</feature>
<evidence type="ECO:0000313" key="2">
    <source>
        <dbReference type="EMBL" id="MBA1156366.1"/>
    </source>
</evidence>
<protein>
    <submittedName>
        <fullName evidence="2">Uncharacterized protein</fullName>
    </submittedName>
</protein>
<gene>
    <name evidence="2" type="ORF">H0S73_09530</name>
</gene>
<comment type="caution">
    <text evidence="2">The sequence shown here is derived from an EMBL/GenBank/DDBJ whole genome shotgun (WGS) entry which is preliminary data.</text>
</comment>
<accession>A0A838BPI5</accession>
<sequence length="93" mass="10392">MRFMVAVAIVSSLSLPLAASAWAQTRLPRTSPAERSTDQINRRIQQDQQILGVEQDVQSKSNQIRQNIDRDRLFAPRYVPPMPRSGCGPGRGC</sequence>
<organism evidence="2 3">
    <name type="scientific">Microvirga mediterraneensis</name>
    <dbReference type="NCBI Taxonomy" id="2754695"/>
    <lineage>
        <taxon>Bacteria</taxon>
        <taxon>Pseudomonadati</taxon>
        <taxon>Pseudomonadota</taxon>
        <taxon>Alphaproteobacteria</taxon>
        <taxon>Hyphomicrobiales</taxon>
        <taxon>Methylobacteriaceae</taxon>
        <taxon>Microvirga</taxon>
    </lineage>
</organism>
<name>A0A838BPI5_9HYPH</name>
<evidence type="ECO:0000313" key="3">
    <source>
        <dbReference type="Proteomes" id="UP000572984"/>
    </source>
</evidence>
<dbReference type="RefSeq" id="WP_181051945.1">
    <property type="nucleotide sequence ID" value="NZ_JACDXJ010000001.1"/>
</dbReference>